<evidence type="ECO:0000256" key="1">
    <source>
        <dbReference type="ARBA" id="ARBA00022448"/>
    </source>
</evidence>
<dbReference type="Proteomes" id="UP001206924">
    <property type="component" value="Unassembled WGS sequence"/>
</dbReference>
<evidence type="ECO:0000256" key="4">
    <source>
        <dbReference type="ARBA" id="ARBA00022840"/>
    </source>
</evidence>
<accession>A0ABT1NM49</accession>
<keyword evidence="9" id="KW-1185">Reference proteome</keyword>
<keyword evidence="1" id="KW-0813">Transport</keyword>
<dbReference type="SMART" id="SM00382">
    <property type="entry name" value="AAA"/>
    <property type="match status" value="2"/>
</dbReference>
<dbReference type="InterPro" id="IPR017871">
    <property type="entry name" value="ABC_transporter-like_CS"/>
</dbReference>
<dbReference type="Gene3D" id="3.40.50.300">
    <property type="entry name" value="P-loop containing nucleotide triphosphate hydrolases"/>
    <property type="match status" value="2"/>
</dbReference>
<keyword evidence="4 8" id="KW-0067">ATP-binding</keyword>
<evidence type="ECO:0000256" key="5">
    <source>
        <dbReference type="SAM" id="MobiDB-lite"/>
    </source>
</evidence>
<dbReference type="CDD" id="cd03215">
    <property type="entry name" value="ABC_Carb_Monos_II"/>
    <property type="match status" value="1"/>
</dbReference>
<organism evidence="8 9">
    <name type="scientific">Arthrobacter jinronghuae</name>
    <dbReference type="NCBI Taxonomy" id="2964609"/>
    <lineage>
        <taxon>Bacteria</taxon>
        <taxon>Bacillati</taxon>
        <taxon>Actinomycetota</taxon>
        <taxon>Actinomycetes</taxon>
        <taxon>Micrococcales</taxon>
        <taxon>Micrococcaceae</taxon>
        <taxon>Arthrobacter</taxon>
    </lineage>
</organism>
<dbReference type="InterPro" id="IPR003593">
    <property type="entry name" value="AAA+_ATPase"/>
</dbReference>
<dbReference type="PROSITE" id="PS50017">
    <property type="entry name" value="DEATH_DOMAIN"/>
    <property type="match status" value="1"/>
</dbReference>
<dbReference type="InterPro" id="IPR000488">
    <property type="entry name" value="Death_dom"/>
</dbReference>
<feature type="domain" description="Death" evidence="6">
    <location>
        <begin position="416"/>
        <end position="501"/>
    </location>
</feature>
<dbReference type="PROSITE" id="PS50893">
    <property type="entry name" value="ABC_TRANSPORTER_2"/>
    <property type="match status" value="2"/>
</dbReference>
<sequence>MAAHNENRRSVPAAAGGTERADDQAGAVALAAYGLVKSFAGANALSGVDLTVNGGTIHALLGGNGSGKSTLIKCLAGVYQADAGTISIHGENLPARQMTPRRARAAGLRFVHQDLGLFDSLSVAENFALEAGFPTNPLHGIRWRELQNRVDGLLAHYAIAVRATDRLGSLRPSQKTMVAVARALADQQDSEYTLLLDEPTASLAEDESRELMAALRSRANHGQTIVLVTHRFREIEEVADHVTVLRDGIVAGGGPVADTSIAAIVDMMSGAGPAGSGLSAGPVRPAGSAGPAGPASDEAVLGTPAPSAPGVGVRVPLFEGRDLSRYPLSDVNLSVASGEIVGLAGLAGSGRSTVLRAIFGDTSLSGGSMSLDGEPHEPSSPADAVRSGVVFVPENRHRDAAFLDLGVRENASATVIGRYWRRLVMNLRMERDETHRLLADHSVRADGIEIPISRLSGGNQQKVILARWLRRKPRLLLLDEPTQGVDVTSRRDIYRSLRDIAAQGCGVLVASSDLDELAELCDRILVLVEGRIVADLVPADTGRSELAAVVMAADHTVRAPQEGSED</sequence>
<feature type="domain" description="ABC transporter" evidence="7">
    <location>
        <begin position="30"/>
        <end position="272"/>
    </location>
</feature>
<dbReference type="GO" id="GO:0005524">
    <property type="term" value="F:ATP binding"/>
    <property type="evidence" value="ECO:0007669"/>
    <property type="project" value="UniProtKB-KW"/>
</dbReference>
<keyword evidence="3" id="KW-0547">Nucleotide-binding</keyword>
<comment type="caution">
    <text evidence="8">The sequence shown here is derived from an EMBL/GenBank/DDBJ whole genome shotgun (WGS) entry which is preliminary data.</text>
</comment>
<keyword evidence="2" id="KW-0677">Repeat</keyword>
<evidence type="ECO:0000313" key="9">
    <source>
        <dbReference type="Proteomes" id="UP001206924"/>
    </source>
</evidence>
<name>A0ABT1NM49_9MICC</name>
<feature type="domain" description="ABC transporter" evidence="7">
    <location>
        <begin position="313"/>
        <end position="554"/>
    </location>
</feature>
<protein>
    <submittedName>
        <fullName evidence="8">Sugar ABC transporter ATP-binding protein</fullName>
    </submittedName>
</protein>
<dbReference type="InterPro" id="IPR050107">
    <property type="entry name" value="ABC_carbohydrate_import_ATPase"/>
</dbReference>
<evidence type="ECO:0000259" key="7">
    <source>
        <dbReference type="PROSITE" id="PS50893"/>
    </source>
</evidence>
<dbReference type="PANTHER" id="PTHR43790:SF9">
    <property type="entry name" value="GALACTOFURANOSE TRANSPORTER ATP-BINDING PROTEIN YTFR"/>
    <property type="match status" value="1"/>
</dbReference>
<dbReference type="PANTHER" id="PTHR43790">
    <property type="entry name" value="CARBOHYDRATE TRANSPORT ATP-BINDING PROTEIN MG119-RELATED"/>
    <property type="match status" value="1"/>
</dbReference>
<reference evidence="8 9" key="1">
    <citation type="submission" date="2022-07" db="EMBL/GenBank/DDBJ databases">
        <title>Novel species in genus Arthrobacter.</title>
        <authorList>
            <person name="Liu Y."/>
        </authorList>
    </citation>
    <scope>NUCLEOTIDE SEQUENCE [LARGE SCALE GENOMIC DNA]</scope>
    <source>
        <strain evidence="9">zg-Y859</strain>
    </source>
</reference>
<evidence type="ECO:0000256" key="2">
    <source>
        <dbReference type="ARBA" id="ARBA00022737"/>
    </source>
</evidence>
<dbReference type="CDD" id="cd03216">
    <property type="entry name" value="ABC_Carb_Monos_I"/>
    <property type="match status" value="1"/>
</dbReference>
<feature type="compositionally biased region" description="Low complexity" evidence="5">
    <location>
        <begin position="276"/>
        <end position="296"/>
    </location>
</feature>
<evidence type="ECO:0000313" key="8">
    <source>
        <dbReference type="EMBL" id="MCQ1948788.1"/>
    </source>
</evidence>
<dbReference type="SUPFAM" id="SSF52540">
    <property type="entry name" value="P-loop containing nucleoside triphosphate hydrolases"/>
    <property type="match status" value="2"/>
</dbReference>
<gene>
    <name evidence="8" type="ORF">NNX28_02445</name>
</gene>
<dbReference type="InterPro" id="IPR003439">
    <property type="entry name" value="ABC_transporter-like_ATP-bd"/>
</dbReference>
<dbReference type="InterPro" id="IPR027417">
    <property type="entry name" value="P-loop_NTPase"/>
</dbReference>
<evidence type="ECO:0000259" key="6">
    <source>
        <dbReference type="PROSITE" id="PS50017"/>
    </source>
</evidence>
<dbReference type="Pfam" id="PF00005">
    <property type="entry name" value="ABC_tran"/>
    <property type="match status" value="2"/>
</dbReference>
<proteinExistence type="predicted"/>
<evidence type="ECO:0000256" key="3">
    <source>
        <dbReference type="ARBA" id="ARBA00022741"/>
    </source>
</evidence>
<dbReference type="PROSITE" id="PS00211">
    <property type="entry name" value="ABC_TRANSPORTER_1"/>
    <property type="match status" value="1"/>
</dbReference>
<dbReference type="RefSeq" id="WP_255864688.1">
    <property type="nucleotide sequence ID" value="NZ_CP104263.1"/>
</dbReference>
<dbReference type="EMBL" id="JANFLP010000001">
    <property type="protein sequence ID" value="MCQ1948788.1"/>
    <property type="molecule type" value="Genomic_DNA"/>
</dbReference>
<feature type="region of interest" description="Disordered" evidence="5">
    <location>
        <begin position="274"/>
        <end position="307"/>
    </location>
</feature>